<protein>
    <submittedName>
        <fullName evidence="9">Membrane integral NOTCH2 associated receptor 1</fullName>
    </submittedName>
</protein>
<evidence type="ECO:0000256" key="5">
    <source>
        <dbReference type="ARBA" id="ARBA00037847"/>
    </source>
</evidence>
<evidence type="ECO:0000313" key="10">
    <source>
        <dbReference type="Proteomes" id="UP000005207"/>
    </source>
</evidence>
<reference evidence="9" key="3">
    <citation type="submission" date="2025-09" db="UniProtKB">
        <authorList>
            <consortium name="Ensembl"/>
        </authorList>
    </citation>
    <scope>IDENTIFICATION</scope>
</reference>
<reference evidence="9" key="2">
    <citation type="submission" date="2025-08" db="UniProtKB">
        <authorList>
            <consortium name="Ensembl"/>
        </authorList>
    </citation>
    <scope>IDENTIFICATION</scope>
</reference>
<dbReference type="Pfam" id="PF22948">
    <property type="entry name" value="MINAR1_N"/>
    <property type="match status" value="1"/>
</dbReference>
<keyword evidence="4" id="KW-0472">Membrane</keyword>
<evidence type="ECO:0000259" key="7">
    <source>
        <dbReference type="Pfam" id="PF06789"/>
    </source>
</evidence>
<feature type="region of interest" description="Disordered" evidence="6">
    <location>
        <begin position="945"/>
        <end position="967"/>
    </location>
</feature>
<feature type="region of interest" description="Disordered" evidence="6">
    <location>
        <begin position="235"/>
        <end position="255"/>
    </location>
</feature>
<feature type="region of interest" description="Disordered" evidence="6">
    <location>
        <begin position="765"/>
        <end position="809"/>
    </location>
</feature>
<keyword evidence="2" id="KW-0812">Transmembrane</keyword>
<feature type="region of interest" description="Disordered" evidence="6">
    <location>
        <begin position="847"/>
        <end position="869"/>
    </location>
</feature>
<feature type="compositionally biased region" description="Basic and acidic residues" evidence="6">
    <location>
        <begin position="651"/>
        <end position="663"/>
    </location>
</feature>
<evidence type="ECO:0000256" key="4">
    <source>
        <dbReference type="ARBA" id="ARBA00023136"/>
    </source>
</evidence>
<accession>I3K8B5</accession>
<evidence type="ECO:0000259" key="8">
    <source>
        <dbReference type="Pfam" id="PF22948"/>
    </source>
</evidence>
<proteinExistence type="inferred from homology"/>
<dbReference type="eggNOG" id="ENOG502QSCS">
    <property type="taxonomic scope" value="Eukaryota"/>
</dbReference>
<feature type="region of interest" description="Disordered" evidence="6">
    <location>
        <begin position="651"/>
        <end position="683"/>
    </location>
</feature>
<dbReference type="InterPro" id="IPR039706">
    <property type="entry name" value="MINAR1-like"/>
</dbReference>
<dbReference type="GO" id="GO:0032007">
    <property type="term" value="P:negative regulation of TOR signaling"/>
    <property type="evidence" value="ECO:0007669"/>
    <property type="project" value="TreeGrafter"/>
</dbReference>
<keyword evidence="10" id="KW-1185">Reference proteome</keyword>
<feature type="compositionally biased region" description="Polar residues" evidence="6">
    <location>
        <begin position="492"/>
        <end position="509"/>
    </location>
</feature>
<dbReference type="Ensembl" id="ENSONIT00000017375.2">
    <property type="protein sequence ID" value="ENSONIP00000017360.2"/>
    <property type="gene ID" value="ENSONIG00000013805.2"/>
</dbReference>
<evidence type="ECO:0000256" key="2">
    <source>
        <dbReference type="ARBA" id="ARBA00022692"/>
    </source>
</evidence>
<dbReference type="GeneTree" id="ENSGT00530000063851"/>
<comment type="subcellular location">
    <subcellularLocation>
        <location evidence="5">Endomembrane system</location>
        <topology evidence="5">Single-pass membrane protein</topology>
    </subcellularLocation>
</comment>
<organism evidence="9 10">
    <name type="scientific">Oreochromis niloticus</name>
    <name type="common">Nile tilapia</name>
    <name type="synonym">Tilapia nilotica</name>
    <dbReference type="NCBI Taxonomy" id="8128"/>
    <lineage>
        <taxon>Eukaryota</taxon>
        <taxon>Metazoa</taxon>
        <taxon>Chordata</taxon>
        <taxon>Craniata</taxon>
        <taxon>Vertebrata</taxon>
        <taxon>Euteleostomi</taxon>
        <taxon>Actinopterygii</taxon>
        <taxon>Neopterygii</taxon>
        <taxon>Teleostei</taxon>
        <taxon>Neoteleostei</taxon>
        <taxon>Acanthomorphata</taxon>
        <taxon>Ovalentaria</taxon>
        <taxon>Cichlomorphae</taxon>
        <taxon>Cichliformes</taxon>
        <taxon>Cichlidae</taxon>
        <taxon>African cichlids</taxon>
        <taxon>Pseudocrenilabrinae</taxon>
        <taxon>Oreochromini</taxon>
        <taxon>Oreochromis</taxon>
    </lineage>
</organism>
<dbReference type="AlphaFoldDB" id="I3K8B5"/>
<dbReference type="GO" id="GO:0005886">
    <property type="term" value="C:plasma membrane"/>
    <property type="evidence" value="ECO:0007669"/>
    <property type="project" value="TreeGrafter"/>
</dbReference>
<sequence length="1023" mass="115797">MILNSVHSESVCQASPEEEPVLSSCHPAAMDFLPEYSLFLVQILEELDTKHTTMSYQDLCKSLCARFDLVHLAKLRSLLFHTACLDPAFPATLFKDKMRCSTEDPLSKKLMVAADIVTMFNLIHMNGGIAKDKLPIVQRATFHKSQSVEFCRSDSDHLKYQDCDRGIGYEHMDHPREGRHHHHSQQHPVAQNAPPCAKSSDCNSRQHFLVSSGPNFLLGMRKDMKCRAGSLDKLHHLPQDSSSSPPSPPCEMQSTYFPMDIDTESTTDQESLQNMGHPEPFSLHTCIQKRNDFKKDFHNFVAFSPQVITSECKQGSKAAEGYHNRELRKPATFFNHSFELPYSNPYFEPPLNSPLQDRRRVKHESLDDLQVSTYFGPTTISECVSSKKHINKAGKQPVWPMKSLSLNTEEGPPVSERIFQSSRPLKENHQCNIINTESEQYFHTPMQKVSPSPGFAKKSTEIKPKDISLMGRGPGGLDNGEAAKRFGDKNTKNASFQEGESTSSVGTQTERIEQKQLKEYQSEYNNSERHGLKRSVEECEVISDDISDIFRFLDDMSVVQSSCYNSNGSLSQVTLKSEGDSSPECNTVKLAKSKVDRLFHSLENTDHELKTSVCKLVRRIGEIEKKLESLSGVRSEISQVLSKLNKLDEKIQEPEANGRHGEKASLSLSRSNATPTKAQPYPHPHFNSTTLSPHVYQCNTTGHNVKRDNGYVGEWCCSDGSNSNTLRIKTVKKGMLFRRSSCSLNEEHMATESKVASITNSLQDQGTVSYSCHPEDKDRDKDRHRKVKETDRKRQYELPQVQRLQKQPKDSYLTEQVFSPHHFNPSVKAHVKDSSLYADLRLTSPSDGIRGQPSWTTEEYKRNSGKKEKQLTALDLQTQESLNPNNLEYWMEDIYTPGYDSLLKRKEAEFRRAKAALNITRYDLDSLQLYTDECFECVIMGKPNKTETPSKRTGTPSTKKSRQEDSLELVSPPVMGITALLTALLFTVTSNLTNYYPYCYNAVTVTNKKMRCGRITIFQQTDG</sequence>
<dbReference type="OMA" id="IMQANYA"/>
<evidence type="ECO:0000313" key="9">
    <source>
        <dbReference type="Ensembl" id="ENSONIP00000017360.2"/>
    </source>
</evidence>
<name>I3K8B5_ORENI</name>
<dbReference type="STRING" id="8128.ENSONIP00000017360"/>
<feature type="region of interest" description="Disordered" evidence="6">
    <location>
        <begin position="489"/>
        <end position="510"/>
    </location>
</feature>
<dbReference type="Pfam" id="PF06789">
    <property type="entry name" value="MINAR1_C"/>
    <property type="match status" value="1"/>
</dbReference>
<dbReference type="InterPro" id="IPR055117">
    <property type="entry name" value="MINAR1_N"/>
</dbReference>
<dbReference type="HOGENOM" id="CLU_016692_0_0_1"/>
<reference evidence="10" key="1">
    <citation type="submission" date="2012-01" db="EMBL/GenBank/DDBJ databases">
        <title>The Genome Sequence of Oreochromis niloticus (Nile Tilapia).</title>
        <authorList>
            <consortium name="Broad Institute Genome Assembly Team"/>
            <consortium name="Broad Institute Sequencing Platform"/>
            <person name="Di Palma F."/>
            <person name="Johnson J."/>
            <person name="Lander E.S."/>
            <person name="Lindblad-Toh K."/>
        </authorList>
    </citation>
    <scope>NUCLEOTIDE SEQUENCE [LARGE SCALE GENOMIC DNA]</scope>
</reference>
<evidence type="ECO:0000256" key="1">
    <source>
        <dbReference type="ARBA" id="ARBA00006410"/>
    </source>
</evidence>
<dbReference type="PANTHER" id="PTHR31530">
    <property type="entry name" value="MAJOR INTRINSICALLY DISORDERED NOTCH2-BINDING RECEPTOR 1 MINAR1 FAMILY MEMBER"/>
    <property type="match status" value="1"/>
</dbReference>
<dbReference type="GO" id="GO:0012505">
    <property type="term" value="C:endomembrane system"/>
    <property type="evidence" value="ECO:0007669"/>
    <property type="project" value="UniProtKB-SubCell"/>
</dbReference>
<comment type="similarity">
    <text evidence="1">Belongs to the MINAR family.</text>
</comment>
<keyword evidence="3" id="KW-1133">Transmembrane helix</keyword>
<evidence type="ECO:0000256" key="3">
    <source>
        <dbReference type="ARBA" id="ARBA00022989"/>
    </source>
</evidence>
<dbReference type="Proteomes" id="UP000005207">
    <property type="component" value="Linkage group LG1"/>
</dbReference>
<feature type="compositionally biased region" description="Polar residues" evidence="6">
    <location>
        <begin position="666"/>
        <end position="677"/>
    </location>
</feature>
<gene>
    <name evidence="9" type="primary">minar1</name>
</gene>
<evidence type="ECO:0000256" key="6">
    <source>
        <dbReference type="SAM" id="MobiDB-lite"/>
    </source>
</evidence>
<dbReference type="GO" id="GO:0008285">
    <property type="term" value="P:negative regulation of cell population proliferation"/>
    <property type="evidence" value="ECO:0007669"/>
    <property type="project" value="TreeGrafter"/>
</dbReference>
<dbReference type="PANTHER" id="PTHR31530:SF2">
    <property type="entry name" value="MAJOR INTRINSICALLY DISORDERED NOTCH2-BINDING RECEPTOR 1"/>
    <property type="match status" value="1"/>
</dbReference>
<feature type="region of interest" description="Disordered" evidence="6">
    <location>
        <begin position="173"/>
        <end position="198"/>
    </location>
</feature>
<feature type="domain" description="MINAR1 N-terminal helical" evidence="8">
    <location>
        <begin position="35"/>
        <end position="128"/>
    </location>
</feature>
<feature type="compositionally biased region" description="Basic and acidic residues" evidence="6">
    <location>
        <begin position="858"/>
        <end position="869"/>
    </location>
</feature>
<feature type="domain" description="Major intrinsically disordered Notch2-binding receptor 1-like C-terminal" evidence="7">
    <location>
        <begin position="783"/>
        <end position="915"/>
    </location>
</feature>
<dbReference type="InParanoid" id="I3K8B5"/>
<dbReference type="FunCoup" id="I3K8B5">
    <property type="interactions" value="722"/>
</dbReference>
<dbReference type="InterPro" id="IPR009626">
    <property type="entry name" value="MINAR1-like_C"/>
</dbReference>